<evidence type="ECO:0000313" key="1">
    <source>
        <dbReference type="EMBL" id="KAK2167737.1"/>
    </source>
</evidence>
<reference evidence="1" key="1">
    <citation type="journal article" date="2023" name="Mol. Biol. Evol.">
        <title>Third-Generation Sequencing Reveals the Adaptive Role of the Epigenome in Three Deep-Sea Polychaetes.</title>
        <authorList>
            <person name="Perez M."/>
            <person name="Aroh O."/>
            <person name="Sun Y."/>
            <person name="Lan Y."/>
            <person name="Juniper S.K."/>
            <person name="Young C.R."/>
            <person name="Angers B."/>
            <person name="Qian P.Y."/>
        </authorList>
    </citation>
    <scope>NUCLEOTIDE SEQUENCE</scope>
    <source>
        <strain evidence="1">R07B-5</strain>
    </source>
</reference>
<dbReference type="PANTHER" id="PTHR23276:SF2">
    <property type="entry name" value="PROTEIN PRRC1"/>
    <property type="match status" value="1"/>
</dbReference>
<evidence type="ECO:0000313" key="2">
    <source>
        <dbReference type="Proteomes" id="UP001209878"/>
    </source>
</evidence>
<comment type="caution">
    <text evidence="1">The sequence shown here is derived from an EMBL/GenBank/DDBJ whole genome shotgun (WGS) entry which is preliminary data.</text>
</comment>
<proteinExistence type="predicted"/>
<name>A0AAD9NEX1_RIDPI</name>
<dbReference type="PANTHER" id="PTHR23276">
    <property type="entry name" value="PROTEIN PRRC1"/>
    <property type="match status" value="1"/>
</dbReference>
<dbReference type="Gene3D" id="3.90.950.10">
    <property type="match status" value="1"/>
</dbReference>
<protein>
    <submittedName>
        <fullName evidence="1">Uncharacterized protein</fullName>
    </submittedName>
</protein>
<dbReference type="GO" id="GO:0034237">
    <property type="term" value="F:protein kinase A regulatory subunit binding"/>
    <property type="evidence" value="ECO:0007669"/>
    <property type="project" value="TreeGrafter"/>
</dbReference>
<dbReference type="InterPro" id="IPR026534">
    <property type="entry name" value="PRRC1"/>
</dbReference>
<sequence length="169" mass="18860">MASYELEAYAFLESQPSIAPQPVGYTAALKGAEERITNLRMTGAVREHQPVVSIESFIIELLPDKWFDIGCVILRDPASNIELDVFTQATPVPSDCVMQAQDQTPADYNLRWSGLAVTVGTVIQQRTMSASRSDWHEALTGVSRRQMIYLAAKVLAGMYQQRLQFKAYT</sequence>
<dbReference type="AlphaFoldDB" id="A0AAD9NEX1"/>
<dbReference type="GO" id="GO:0005737">
    <property type="term" value="C:cytoplasm"/>
    <property type="evidence" value="ECO:0007669"/>
    <property type="project" value="TreeGrafter"/>
</dbReference>
<accession>A0AAD9NEX1</accession>
<keyword evidence="2" id="KW-1185">Reference proteome</keyword>
<organism evidence="1 2">
    <name type="scientific">Ridgeia piscesae</name>
    <name type="common">Tubeworm</name>
    <dbReference type="NCBI Taxonomy" id="27915"/>
    <lineage>
        <taxon>Eukaryota</taxon>
        <taxon>Metazoa</taxon>
        <taxon>Spiralia</taxon>
        <taxon>Lophotrochozoa</taxon>
        <taxon>Annelida</taxon>
        <taxon>Polychaeta</taxon>
        <taxon>Sedentaria</taxon>
        <taxon>Canalipalpata</taxon>
        <taxon>Sabellida</taxon>
        <taxon>Siboglinidae</taxon>
        <taxon>Ridgeia</taxon>
    </lineage>
</organism>
<dbReference type="InterPro" id="IPR029001">
    <property type="entry name" value="ITPase-like_fam"/>
</dbReference>
<dbReference type="Proteomes" id="UP001209878">
    <property type="component" value="Unassembled WGS sequence"/>
</dbReference>
<gene>
    <name evidence="1" type="ORF">NP493_1262g00001</name>
</gene>
<dbReference type="EMBL" id="JAODUO010001263">
    <property type="protein sequence ID" value="KAK2167737.1"/>
    <property type="molecule type" value="Genomic_DNA"/>
</dbReference>
<dbReference type="SUPFAM" id="SSF52972">
    <property type="entry name" value="ITPase-like"/>
    <property type="match status" value="1"/>
</dbReference>